<dbReference type="Pfam" id="PF05154">
    <property type="entry name" value="TM2"/>
    <property type="match status" value="1"/>
</dbReference>
<evidence type="ECO:0000313" key="7">
    <source>
        <dbReference type="EMBL" id="SNV71212.1"/>
    </source>
</evidence>
<evidence type="ECO:0000256" key="2">
    <source>
        <dbReference type="ARBA" id="ARBA00022692"/>
    </source>
</evidence>
<protein>
    <submittedName>
        <fullName evidence="7">TM2 domain</fullName>
    </submittedName>
</protein>
<feature type="domain" description="TM2" evidence="6">
    <location>
        <begin position="58"/>
        <end position="107"/>
    </location>
</feature>
<dbReference type="EMBL" id="LT906467">
    <property type="protein sequence ID" value="SNV71212.1"/>
    <property type="molecule type" value="Genomic_DNA"/>
</dbReference>
<dbReference type="InterPro" id="IPR007829">
    <property type="entry name" value="TM2"/>
</dbReference>
<evidence type="ECO:0000256" key="1">
    <source>
        <dbReference type="ARBA" id="ARBA00004141"/>
    </source>
</evidence>
<accession>A0A239ZIU9</accession>
<keyword evidence="2 5" id="KW-0812">Transmembrane</keyword>
<keyword evidence="3 5" id="KW-1133">Transmembrane helix</keyword>
<sequence length="142" mass="15846">MCIVCAMTNPYSNSGKRESPYVSSFQNDWAEYGAQAPSWQPPQSLSESGAVPSGQEQPRSWVITVLLCLFLGVFGAHSFYAGYTKRGLIQLGLYLAGWFTTAVLIGFLFWFALVIWVIVDLCMVFTRSGTFRTDARGVRLLR</sequence>
<proteinExistence type="predicted"/>
<dbReference type="GO" id="GO:0016020">
    <property type="term" value="C:membrane"/>
    <property type="evidence" value="ECO:0007669"/>
    <property type="project" value="UniProtKB-SubCell"/>
</dbReference>
<organism evidence="7 8">
    <name type="scientific">Corynebacterium imitans</name>
    <dbReference type="NCBI Taxonomy" id="156978"/>
    <lineage>
        <taxon>Bacteria</taxon>
        <taxon>Bacillati</taxon>
        <taxon>Actinomycetota</taxon>
        <taxon>Actinomycetes</taxon>
        <taxon>Mycobacteriales</taxon>
        <taxon>Corynebacteriaceae</taxon>
        <taxon>Corynebacterium</taxon>
    </lineage>
</organism>
<evidence type="ECO:0000256" key="5">
    <source>
        <dbReference type="SAM" id="Phobius"/>
    </source>
</evidence>
<feature type="transmembrane region" description="Helical" evidence="5">
    <location>
        <begin position="61"/>
        <end position="81"/>
    </location>
</feature>
<comment type="subcellular location">
    <subcellularLocation>
        <location evidence="1">Membrane</location>
        <topology evidence="1">Multi-pass membrane protein</topology>
    </subcellularLocation>
</comment>
<evidence type="ECO:0000313" key="8">
    <source>
        <dbReference type="Proteomes" id="UP000215374"/>
    </source>
</evidence>
<name>A0A239ZIU9_9CORY</name>
<dbReference type="AlphaFoldDB" id="A0A239ZIU9"/>
<evidence type="ECO:0000259" key="6">
    <source>
        <dbReference type="Pfam" id="PF05154"/>
    </source>
</evidence>
<feature type="transmembrane region" description="Helical" evidence="5">
    <location>
        <begin position="93"/>
        <end position="119"/>
    </location>
</feature>
<gene>
    <name evidence="7" type="ORF">SAMEA4535761_01246</name>
</gene>
<evidence type="ECO:0000256" key="3">
    <source>
        <dbReference type="ARBA" id="ARBA00022989"/>
    </source>
</evidence>
<dbReference type="Proteomes" id="UP000215374">
    <property type="component" value="Chromosome 1"/>
</dbReference>
<evidence type="ECO:0000256" key="4">
    <source>
        <dbReference type="ARBA" id="ARBA00023136"/>
    </source>
</evidence>
<reference evidence="7 8" key="1">
    <citation type="submission" date="2017-06" db="EMBL/GenBank/DDBJ databases">
        <authorList>
            <consortium name="Pathogen Informatics"/>
        </authorList>
    </citation>
    <scope>NUCLEOTIDE SEQUENCE [LARGE SCALE GENOMIC DNA]</scope>
    <source>
        <strain evidence="7 8">NCTC13015</strain>
    </source>
</reference>
<keyword evidence="4 5" id="KW-0472">Membrane</keyword>